<keyword evidence="2" id="KW-0963">Cytoplasm</keyword>
<dbReference type="Proteomes" id="UP000242913">
    <property type="component" value="Unassembled WGS sequence"/>
</dbReference>
<evidence type="ECO:0000259" key="4">
    <source>
        <dbReference type="PROSITE" id="PS50835"/>
    </source>
</evidence>
<keyword evidence="3" id="KW-0393">Immunoglobulin domain</keyword>
<dbReference type="InterPro" id="IPR003598">
    <property type="entry name" value="Ig_sub2"/>
</dbReference>
<dbReference type="GO" id="GO:0019899">
    <property type="term" value="F:enzyme binding"/>
    <property type="evidence" value="ECO:0007669"/>
    <property type="project" value="UniProtKB-ARBA"/>
</dbReference>
<dbReference type="InterPro" id="IPR007110">
    <property type="entry name" value="Ig-like_dom"/>
</dbReference>
<dbReference type="InterPro" id="IPR013783">
    <property type="entry name" value="Ig-like_fold"/>
</dbReference>
<evidence type="ECO:0000256" key="3">
    <source>
        <dbReference type="ARBA" id="ARBA00023319"/>
    </source>
</evidence>
<dbReference type="InterPro" id="IPR003599">
    <property type="entry name" value="Ig_sub"/>
</dbReference>
<dbReference type="Pfam" id="PF07679">
    <property type="entry name" value="I-set"/>
    <property type="match status" value="4"/>
</dbReference>
<sequence length="454" mass="49486">MGQTQKAAPQITQQLKPIQAEIGRQAQFNVLFSGDEPITVKWFQNGKEIKPSFEFQINTTGRSSTLTVAKLKVDHNGQYMCRVANVAGAQESMANLVVVPSAKHEIAPDFKQRMNDVRVQQNASSQFKCIVTGVPEPTASWFKDGKPLPNDARYQIVDEGNERVLMISDTLSQDAGIYECVVKNSAGEARCKARLNIILARTGKGAEAGPRLEAPRFQSQIQPVVVSEGAPAEFRANYTGSPEPMIRWYRNNEPIKKTKYFEMSQSKGEAVLRITKCYQDDVAEYKCEATNPAGKATSVANLLLQPKGGIVTRTTAAASSSAAGEVPNGIVADSAQIKKKAPSSGAPQFISKLSDITARPVEGSFHCFNFAFFLLGHTVKFVAEISGNPPLTVAWQFNGKPLNDGRNRKISLIGNKAVLELQRISEAEAGDYVITIRNPLGAAQSQAKLKTQLR</sequence>
<dbReference type="SMART" id="SM00408">
    <property type="entry name" value="IGc2"/>
    <property type="match status" value="4"/>
</dbReference>
<dbReference type="PROSITE" id="PS50835">
    <property type="entry name" value="IG_LIKE"/>
    <property type="match status" value="3"/>
</dbReference>
<dbReference type="PANTHER" id="PTHR47633:SF4">
    <property type="entry name" value="MYOPALLADIN ISOFORM X1"/>
    <property type="match status" value="1"/>
</dbReference>
<dbReference type="InterPro" id="IPR013098">
    <property type="entry name" value="Ig_I-set"/>
</dbReference>
<accession>A0A238BNU8</accession>
<evidence type="ECO:0000256" key="2">
    <source>
        <dbReference type="ARBA" id="ARBA00022490"/>
    </source>
</evidence>
<feature type="domain" description="Ig-like" evidence="4">
    <location>
        <begin position="9"/>
        <end position="97"/>
    </location>
</feature>
<organism evidence="5 6">
    <name type="scientific">Onchocerca flexuosa</name>
    <dbReference type="NCBI Taxonomy" id="387005"/>
    <lineage>
        <taxon>Eukaryota</taxon>
        <taxon>Metazoa</taxon>
        <taxon>Ecdysozoa</taxon>
        <taxon>Nematoda</taxon>
        <taxon>Chromadorea</taxon>
        <taxon>Rhabditida</taxon>
        <taxon>Spirurina</taxon>
        <taxon>Spiruromorpha</taxon>
        <taxon>Filarioidea</taxon>
        <taxon>Onchocercidae</taxon>
        <taxon>Onchocerca</taxon>
    </lineage>
</organism>
<dbReference type="CDD" id="cd00096">
    <property type="entry name" value="Ig"/>
    <property type="match status" value="1"/>
</dbReference>
<dbReference type="OrthoDB" id="5847945at2759"/>
<keyword evidence="6" id="KW-1185">Reference proteome</keyword>
<dbReference type="AlphaFoldDB" id="A0A238BNU8"/>
<evidence type="ECO:0000313" key="5">
    <source>
        <dbReference type="EMBL" id="OZC07059.1"/>
    </source>
</evidence>
<dbReference type="InterPro" id="IPR036179">
    <property type="entry name" value="Ig-like_dom_sf"/>
</dbReference>
<feature type="domain" description="Ig-like" evidence="4">
    <location>
        <begin position="108"/>
        <end position="196"/>
    </location>
</feature>
<gene>
    <name evidence="5" type="ORF">X798_05951</name>
</gene>
<dbReference type="EMBL" id="KZ270045">
    <property type="protein sequence ID" value="OZC07059.1"/>
    <property type="molecule type" value="Genomic_DNA"/>
</dbReference>
<dbReference type="FunFam" id="2.60.40.10:FF:000022">
    <property type="entry name" value="Cardiac titin"/>
    <property type="match status" value="1"/>
</dbReference>
<evidence type="ECO:0000256" key="1">
    <source>
        <dbReference type="ARBA" id="ARBA00004496"/>
    </source>
</evidence>
<protein>
    <submittedName>
        <fullName evidence="5">Immunoglobulin I-set domain protein</fullName>
    </submittedName>
</protein>
<feature type="domain" description="Ig-like" evidence="4">
    <location>
        <begin position="215"/>
        <end position="303"/>
    </location>
</feature>
<evidence type="ECO:0000313" key="6">
    <source>
        <dbReference type="Proteomes" id="UP000242913"/>
    </source>
</evidence>
<dbReference type="PANTHER" id="PTHR47633">
    <property type="entry name" value="IMMUNOGLOBULIN"/>
    <property type="match status" value="1"/>
</dbReference>
<dbReference type="GO" id="GO:0031672">
    <property type="term" value="C:A band"/>
    <property type="evidence" value="ECO:0007669"/>
    <property type="project" value="UniProtKB-ARBA"/>
</dbReference>
<proteinExistence type="predicted"/>
<comment type="subcellular location">
    <subcellularLocation>
        <location evidence="1">Cytoplasm</location>
    </subcellularLocation>
</comment>
<name>A0A238BNU8_9BILA</name>
<dbReference type="SMART" id="SM00409">
    <property type="entry name" value="IG"/>
    <property type="match status" value="4"/>
</dbReference>
<dbReference type="SUPFAM" id="SSF48726">
    <property type="entry name" value="Immunoglobulin"/>
    <property type="match status" value="4"/>
</dbReference>
<reference evidence="5 6" key="1">
    <citation type="submission" date="2015-12" db="EMBL/GenBank/DDBJ databases">
        <title>Draft genome of the nematode, Onchocerca flexuosa.</title>
        <authorList>
            <person name="Mitreva M."/>
        </authorList>
    </citation>
    <scope>NUCLEOTIDE SEQUENCE [LARGE SCALE GENOMIC DNA]</scope>
    <source>
        <strain evidence="5">Red Deer</strain>
    </source>
</reference>
<dbReference type="FunFam" id="2.60.40.10:FF:000425">
    <property type="entry name" value="Myosin light chain kinase"/>
    <property type="match status" value="2"/>
</dbReference>
<dbReference type="Gene3D" id="2.60.40.10">
    <property type="entry name" value="Immunoglobulins"/>
    <property type="match status" value="4"/>
</dbReference>